<feature type="DNA-binding region" description="H-T-H motif" evidence="2">
    <location>
        <begin position="36"/>
        <end position="55"/>
    </location>
</feature>
<proteinExistence type="predicted"/>
<dbReference type="Pfam" id="PF08362">
    <property type="entry name" value="TetR_C_3"/>
    <property type="match status" value="1"/>
</dbReference>
<protein>
    <submittedName>
        <fullName evidence="4">TetR/AcrR family transcriptional regulator</fullName>
    </submittedName>
</protein>
<dbReference type="Pfam" id="PF00440">
    <property type="entry name" value="TetR_N"/>
    <property type="match status" value="1"/>
</dbReference>
<dbReference type="InterPro" id="IPR009057">
    <property type="entry name" value="Homeodomain-like_sf"/>
</dbReference>
<dbReference type="Gene3D" id="1.10.10.60">
    <property type="entry name" value="Homeodomain-like"/>
    <property type="match status" value="1"/>
</dbReference>
<dbReference type="SUPFAM" id="SSF46689">
    <property type="entry name" value="Homeodomain-like"/>
    <property type="match status" value="1"/>
</dbReference>
<dbReference type="PANTHER" id="PTHR30328">
    <property type="entry name" value="TRANSCRIPTIONAL REPRESSOR"/>
    <property type="match status" value="1"/>
</dbReference>
<dbReference type="Gene3D" id="1.10.357.10">
    <property type="entry name" value="Tetracycline Repressor, domain 2"/>
    <property type="match status" value="1"/>
</dbReference>
<keyword evidence="1 2" id="KW-0238">DNA-binding</keyword>
<dbReference type="InterPro" id="IPR023772">
    <property type="entry name" value="DNA-bd_HTH_TetR-type_CS"/>
</dbReference>
<evidence type="ECO:0000256" key="1">
    <source>
        <dbReference type="ARBA" id="ARBA00023125"/>
    </source>
</evidence>
<dbReference type="PROSITE" id="PS01081">
    <property type="entry name" value="HTH_TETR_1"/>
    <property type="match status" value="1"/>
</dbReference>
<dbReference type="PANTHER" id="PTHR30328:SF54">
    <property type="entry name" value="HTH-TYPE TRANSCRIPTIONAL REPRESSOR SCO4008"/>
    <property type="match status" value="1"/>
</dbReference>
<dbReference type="EMBL" id="CP136600">
    <property type="protein sequence ID" value="WOH36043.1"/>
    <property type="molecule type" value="Genomic_DNA"/>
</dbReference>
<dbReference type="PROSITE" id="PS50977">
    <property type="entry name" value="HTH_TETR_2"/>
    <property type="match status" value="1"/>
</dbReference>
<dbReference type="InterPro" id="IPR013573">
    <property type="entry name" value="Tscrpt_reg_YcdC_C"/>
</dbReference>
<dbReference type="InterPro" id="IPR001647">
    <property type="entry name" value="HTH_TetR"/>
</dbReference>
<dbReference type="Proteomes" id="UP001301442">
    <property type="component" value="Chromosome"/>
</dbReference>
<evidence type="ECO:0000256" key="2">
    <source>
        <dbReference type="PROSITE-ProRule" id="PRU00335"/>
    </source>
</evidence>
<organism evidence="4 5">
    <name type="scientific">Thalassotalea fonticola</name>
    <dbReference type="NCBI Taxonomy" id="3065649"/>
    <lineage>
        <taxon>Bacteria</taxon>
        <taxon>Pseudomonadati</taxon>
        <taxon>Pseudomonadota</taxon>
        <taxon>Gammaproteobacteria</taxon>
        <taxon>Alteromonadales</taxon>
        <taxon>Colwelliaceae</taxon>
        <taxon>Thalassotalea</taxon>
    </lineage>
</organism>
<dbReference type="RefSeq" id="WP_348394857.1">
    <property type="nucleotide sequence ID" value="NZ_CP136600.1"/>
</dbReference>
<evidence type="ECO:0000313" key="5">
    <source>
        <dbReference type="Proteomes" id="UP001301442"/>
    </source>
</evidence>
<dbReference type="InterPro" id="IPR050109">
    <property type="entry name" value="HTH-type_TetR-like_transc_reg"/>
</dbReference>
<evidence type="ECO:0000259" key="3">
    <source>
        <dbReference type="PROSITE" id="PS50977"/>
    </source>
</evidence>
<dbReference type="PRINTS" id="PR00455">
    <property type="entry name" value="HTHTETR"/>
</dbReference>
<dbReference type="SUPFAM" id="SSF48498">
    <property type="entry name" value="Tetracyclin repressor-like, C-terminal domain"/>
    <property type="match status" value="1"/>
</dbReference>
<feature type="domain" description="HTH tetR-type" evidence="3">
    <location>
        <begin position="13"/>
        <end position="73"/>
    </location>
</feature>
<gene>
    <name evidence="4" type="ORF">RI844_11740</name>
</gene>
<sequence length="208" mass="23758">MTKNKASEGNIRQKNKAIIFNAAKQEFVTYGFKGASIKRIAERASIARANIHYYFQDKTDLYQQLLSNIIEVWNRDYDTLNVNHEPKQALSAYIRAKVMHSKDDPDSSRIFASELIHGAPVLNDYLNSDFKEWLKSKVAVIQNWIDNGLIDNVNPHHLLFLIWSSTQHYADFSVQVVAALDKEAMNDDDFEEVVSSLTQIILKGCGIH</sequence>
<dbReference type="InterPro" id="IPR036271">
    <property type="entry name" value="Tet_transcr_reg_TetR-rel_C_sf"/>
</dbReference>
<evidence type="ECO:0000313" key="4">
    <source>
        <dbReference type="EMBL" id="WOH36043.1"/>
    </source>
</evidence>
<reference evidence="4 5" key="1">
    <citation type="submission" date="2023-09" db="EMBL/GenBank/DDBJ databases">
        <authorList>
            <person name="Qi X."/>
        </authorList>
    </citation>
    <scope>NUCLEOTIDE SEQUENCE [LARGE SCALE GENOMIC DNA]</scope>
    <source>
        <strain evidence="4 5">S1-1</strain>
    </source>
</reference>
<name>A0ABZ0GKY9_9GAMM</name>
<keyword evidence="5" id="KW-1185">Reference proteome</keyword>
<accession>A0ABZ0GKY9</accession>